<dbReference type="GO" id="GO:0010468">
    <property type="term" value="P:regulation of gene expression"/>
    <property type="evidence" value="ECO:0007669"/>
    <property type="project" value="TreeGrafter"/>
</dbReference>
<evidence type="ECO:0000256" key="2">
    <source>
        <dbReference type="ARBA" id="ARBA00022737"/>
    </source>
</evidence>
<evidence type="ECO:0000256" key="3">
    <source>
        <dbReference type="ARBA" id="ARBA00022771"/>
    </source>
</evidence>
<dbReference type="PROSITE" id="PS00028">
    <property type="entry name" value="ZINC_FINGER_C2H2_1"/>
    <property type="match status" value="2"/>
</dbReference>
<protein>
    <recommendedName>
        <fullName evidence="7">C2H2-type domain-containing protein</fullName>
    </recommendedName>
</protein>
<dbReference type="InterPro" id="IPR013087">
    <property type="entry name" value="Znf_C2H2_type"/>
</dbReference>
<reference evidence="9" key="1">
    <citation type="submission" date="2022-10" db="EMBL/GenBank/DDBJ databases">
        <title>Genome assembly of Pristionchus species.</title>
        <authorList>
            <person name="Yoshida K."/>
            <person name="Sommer R.J."/>
        </authorList>
    </citation>
    <scope>NUCLEOTIDE SEQUENCE [LARGE SCALE GENOMIC DNA]</scope>
    <source>
        <strain evidence="9">RS5460</strain>
    </source>
</reference>
<name>A0AAN5CEB8_9BILA</name>
<evidence type="ECO:0000256" key="6">
    <source>
        <dbReference type="SAM" id="MobiDB-lite"/>
    </source>
</evidence>
<keyword evidence="3 5" id="KW-0863">Zinc-finger</keyword>
<sequence>QDDSCSEHWARFETHITTASHLTQDVEGVVGDHVTRLTSLMFDFTQALCENWTTSWEEKSEICSIYQQQVDTISACQELQNAFTPMIDILKQRVSESEGTIDANEGDPRPSSLFKTAAEIKEEPVEIKEEPMDAIADVKLEPTADVFCPSTGAARPYERLLSDEAHQSSHTATTFPSTSTSRSSILTVQPSQKLRADLFKESSYTETCSLCDKKVAHYETTPAHDLERSNFLRHISAKTTSERLRLTELKKNNERAVFCYVHDIRSRQCVICDKFTRAFRKTPHGITQRSEFFKSIALKTEKEAARLIRLKKTQDRPFICVSHLISHRQELIYNEAIKRRKTDLKGFTPEVVKCALCGQSTTRFLYSPANPTNAIKFFNNLKGLTHHERKLANMYIIENLRVNVCLRHFRPVAKPRVDQQPVPLLGNAVNEEEMEDDELEQNQPDLAVAFNSDDNTVKEEELDDQAGPSTPSFSNPSTSLPRLEEVSWLTQEEKSDARHQSSSPTMPELEIAGGSGYLCQQCGVSYDKKRELESHIIQVHQSKTNVRRQHKCPHCFTGCWFASKANLTCHIRKVHSLFGCEICLVNFPTLMDMEKHRRSNH</sequence>
<evidence type="ECO:0000259" key="7">
    <source>
        <dbReference type="PROSITE" id="PS50157"/>
    </source>
</evidence>
<comment type="caution">
    <text evidence="8">The sequence shown here is derived from an EMBL/GenBank/DDBJ whole genome shotgun (WGS) entry which is preliminary data.</text>
</comment>
<keyword evidence="4" id="KW-0862">Zinc</keyword>
<evidence type="ECO:0000313" key="9">
    <source>
        <dbReference type="Proteomes" id="UP001328107"/>
    </source>
</evidence>
<dbReference type="InterPro" id="IPR050688">
    <property type="entry name" value="Zinc_finger/UBP_domain"/>
</dbReference>
<evidence type="ECO:0000256" key="5">
    <source>
        <dbReference type="PROSITE-ProRule" id="PRU00042"/>
    </source>
</evidence>
<feature type="compositionally biased region" description="Low complexity" evidence="6">
    <location>
        <begin position="468"/>
        <end position="480"/>
    </location>
</feature>
<dbReference type="SMART" id="SM00355">
    <property type="entry name" value="ZnF_C2H2"/>
    <property type="match status" value="3"/>
</dbReference>
<dbReference type="GO" id="GO:0005634">
    <property type="term" value="C:nucleus"/>
    <property type="evidence" value="ECO:0007669"/>
    <property type="project" value="TreeGrafter"/>
</dbReference>
<organism evidence="8 9">
    <name type="scientific">Pristionchus mayeri</name>
    <dbReference type="NCBI Taxonomy" id="1317129"/>
    <lineage>
        <taxon>Eukaryota</taxon>
        <taxon>Metazoa</taxon>
        <taxon>Ecdysozoa</taxon>
        <taxon>Nematoda</taxon>
        <taxon>Chromadorea</taxon>
        <taxon>Rhabditida</taxon>
        <taxon>Rhabditina</taxon>
        <taxon>Diplogasteromorpha</taxon>
        <taxon>Diplogasteroidea</taxon>
        <taxon>Neodiplogasteridae</taxon>
        <taxon>Pristionchus</taxon>
    </lineage>
</organism>
<keyword evidence="1" id="KW-0479">Metal-binding</keyword>
<evidence type="ECO:0000313" key="8">
    <source>
        <dbReference type="EMBL" id="GMR39724.1"/>
    </source>
</evidence>
<dbReference type="PROSITE" id="PS50157">
    <property type="entry name" value="ZINC_FINGER_C2H2_2"/>
    <property type="match status" value="2"/>
</dbReference>
<keyword evidence="9" id="KW-1185">Reference proteome</keyword>
<feature type="region of interest" description="Disordered" evidence="6">
    <location>
        <begin position="456"/>
        <end position="480"/>
    </location>
</feature>
<feature type="compositionally biased region" description="Low complexity" evidence="6">
    <location>
        <begin position="168"/>
        <end position="186"/>
    </location>
</feature>
<evidence type="ECO:0000256" key="1">
    <source>
        <dbReference type="ARBA" id="ARBA00022723"/>
    </source>
</evidence>
<feature type="region of interest" description="Disordered" evidence="6">
    <location>
        <begin position="165"/>
        <end position="186"/>
    </location>
</feature>
<dbReference type="PANTHER" id="PTHR24403">
    <property type="entry name" value="ZINC FINGER PROTEIN"/>
    <property type="match status" value="1"/>
</dbReference>
<dbReference type="Proteomes" id="UP001328107">
    <property type="component" value="Unassembled WGS sequence"/>
</dbReference>
<evidence type="ECO:0000256" key="4">
    <source>
        <dbReference type="ARBA" id="ARBA00022833"/>
    </source>
</evidence>
<dbReference type="GO" id="GO:0008270">
    <property type="term" value="F:zinc ion binding"/>
    <property type="evidence" value="ECO:0007669"/>
    <property type="project" value="UniProtKB-KW"/>
</dbReference>
<dbReference type="EMBL" id="BTRK01000003">
    <property type="protein sequence ID" value="GMR39724.1"/>
    <property type="molecule type" value="Genomic_DNA"/>
</dbReference>
<dbReference type="AlphaFoldDB" id="A0AAN5CEB8"/>
<dbReference type="Gene3D" id="3.30.160.60">
    <property type="entry name" value="Classic Zinc Finger"/>
    <property type="match status" value="1"/>
</dbReference>
<gene>
    <name evidence="8" type="ORF">PMAYCL1PPCAC_09919</name>
</gene>
<feature type="domain" description="C2H2-type" evidence="7">
    <location>
        <begin position="578"/>
        <end position="601"/>
    </location>
</feature>
<feature type="non-terminal residue" evidence="8">
    <location>
        <position position="1"/>
    </location>
</feature>
<keyword evidence="2" id="KW-0677">Repeat</keyword>
<feature type="domain" description="C2H2-type" evidence="7">
    <location>
        <begin position="517"/>
        <end position="545"/>
    </location>
</feature>
<accession>A0AAN5CEB8</accession>
<dbReference type="PANTHER" id="PTHR24403:SF67">
    <property type="entry name" value="FI01116P-RELATED"/>
    <property type="match status" value="1"/>
</dbReference>
<proteinExistence type="predicted"/>